<dbReference type="InterPro" id="IPR012338">
    <property type="entry name" value="Beta-lactam/transpept-like"/>
</dbReference>
<keyword evidence="2" id="KW-0378">Hydrolase</keyword>
<proteinExistence type="predicted"/>
<dbReference type="RefSeq" id="WP_223401733.1">
    <property type="nucleotide sequence ID" value="NZ_JAGSHT010000001.1"/>
</dbReference>
<feature type="domain" description="Beta-lactamase class A catalytic" evidence="1">
    <location>
        <begin position="23"/>
        <end position="270"/>
    </location>
</feature>
<reference evidence="2 3" key="1">
    <citation type="submission" date="2021-04" db="EMBL/GenBank/DDBJ databases">
        <title>Ruania sp. nov., isolated from sandy soil of mangrove forest.</title>
        <authorList>
            <person name="Ge X."/>
            <person name="Huang R."/>
            <person name="Liu W."/>
        </authorList>
    </citation>
    <scope>NUCLEOTIDE SEQUENCE [LARGE SCALE GENOMIC DNA]</scope>
    <source>
        <strain evidence="2 3">N2-46</strain>
    </source>
</reference>
<accession>A0ABS7S2X1</accession>
<dbReference type="GO" id="GO:0016787">
    <property type="term" value="F:hydrolase activity"/>
    <property type="evidence" value="ECO:0007669"/>
    <property type="project" value="UniProtKB-KW"/>
</dbReference>
<evidence type="ECO:0000259" key="1">
    <source>
        <dbReference type="Pfam" id="PF13354"/>
    </source>
</evidence>
<keyword evidence="3" id="KW-1185">Reference proteome</keyword>
<dbReference type="InterPro" id="IPR045155">
    <property type="entry name" value="Beta-lactam_cat"/>
</dbReference>
<dbReference type="EMBL" id="JAGSHT010000001">
    <property type="protein sequence ID" value="MBZ2194660.1"/>
    <property type="molecule type" value="Genomic_DNA"/>
</dbReference>
<name>A0ABS7S2X1_9MICO</name>
<dbReference type="Pfam" id="PF13354">
    <property type="entry name" value="Beta-lactamase2"/>
    <property type="match status" value="1"/>
</dbReference>
<sequence length="307" mass="32794">MRRTADVLANAASALEEAGLRGSFLVRDLDTGRELGIEADLLFPLASLVKVPLALDVVERAGSGELDLAEQVLIDATVRVPGPTGLCRFTEPATVAVADLLYLAVAVSDDTAAEALFRLCPPEQVTRRLRSMSVTDVTVRHTIGELHRSLASRLDPTDAHLAQTLAIDSGTQGRGHVIPQLDVSMANSGSARAMAALFERIWSGADLLPGTAERLQELLAGNLLRHRLAPDLATDAASWASKTGTFLHLRHEVGVVTHRDGGRFVVAALTESRVPAATQPVAEQTIGWVARMLHDEVRGYAEPSRTG</sequence>
<dbReference type="PANTHER" id="PTHR35333:SF3">
    <property type="entry name" value="BETA-LACTAMASE-TYPE TRANSPEPTIDASE FOLD CONTAINING PROTEIN"/>
    <property type="match status" value="1"/>
</dbReference>
<dbReference type="PANTHER" id="PTHR35333">
    <property type="entry name" value="BETA-LACTAMASE"/>
    <property type="match status" value="1"/>
</dbReference>
<dbReference type="SUPFAM" id="SSF56601">
    <property type="entry name" value="beta-lactamase/transpeptidase-like"/>
    <property type="match status" value="1"/>
</dbReference>
<gene>
    <name evidence="2" type="ORF">KCQ71_00725</name>
</gene>
<comment type="caution">
    <text evidence="2">The sequence shown here is derived from an EMBL/GenBank/DDBJ whole genome shotgun (WGS) entry which is preliminary data.</text>
</comment>
<dbReference type="Gene3D" id="3.40.710.10">
    <property type="entry name" value="DD-peptidase/beta-lactamase superfamily"/>
    <property type="match status" value="1"/>
</dbReference>
<evidence type="ECO:0000313" key="3">
    <source>
        <dbReference type="Proteomes" id="UP000826651"/>
    </source>
</evidence>
<protein>
    <submittedName>
        <fullName evidence="2">Serine hydrolase</fullName>
    </submittedName>
</protein>
<dbReference type="Proteomes" id="UP000826651">
    <property type="component" value="Unassembled WGS sequence"/>
</dbReference>
<evidence type="ECO:0000313" key="2">
    <source>
        <dbReference type="EMBL" id="MBZ2194660.1"/>
    </source>
</evidence>
<organism evidence="2 3">
    <name type="scientific">Occultella gossypii</name>
    <dbReference type="NCBI Taxonomy" id="2800820"/>
    <lineage>
        <taxon>Bacteria</taxon>
        <taxon>Bacillati</taxon>
        <taxon>Actinomycetota</taxon>
        <taxon>Actinomycetes</taxon>
        <taxon>Micrococcales</taxon>
        <taxon>Ruaniaceae</taxon>
        <taxon>Occultella</taxon>
    </lineage>
</organism>
<dbReference type="InterPro" id="IPR000871">
    <property type="entry name" value="Beta-lactam_class-A"/>
</dbReference>